<organism evidence="1 2">
    <name type="scientific">Rhynchospora breviuscula</name>
    <dbReference type="NCBI Taxonomy" id="2022672"/>
    <lineage>
        <taxon>Eukaryota</taxon>
        <taxon>Viridiplantae</taxon>
        <taxon>Streptophyta</taxon>
        <taxon>Embryophyta</taxon>
        <taxon>Tracheophyta</taxon>
        <taxon>Spermatophyta</taxon>
        <taxon>Magnoliopsida</taxon>
        <taxon>Liliopsida</taxon>
        <taxon>Poales</taxon>
        <taxon>Cyperaceae</taxon>
        <taxon>Cyperoideae</taxon>
        <taxon>Rhynchosporeae</taxon>
        <taxon>Rhynchospora</taxon>
    </lineage>
</organism>
<dbReference type="OrthoDB" id="689773at2759"/>
<evidence type="ECO:0000313" key="2">
    <source>
        <dbReference type="Proteomes" id="UP001151287"/>
    </source>
</evidence>
<proteinExistence type="predicted"/>
<dbReference type="PANTHER" id="PTHR23227:SF67">
    <property type="entry name" value="CRANIOFACIAL DEVELOPMENT PROTEIN 2-LIKE"/>
    <property type="match status" value="1"/>
</dbReference>
<sequence>MIRSVPTSEKLFIGGDFNGHVGETSGGFEMMHRGFGYGDKNQEGERTDEPVWIARLYLESKAIKEKKECYKCLHRDKTDDNAQKYKLAKKNAKKAVSEARGRAYENLYQKLSTKEGEKDIYKIAKLRDRKTRDLNQVKCIKDETDRLLVKDDEIKNRWRKYFDKLFNGENDGLGIELNDVFDDSNRPFVRRI</sequence>
<gene>
    <name evidence="1" type="ORF">LUZ63_002128</name>
</gene>
<dbReference type="InterPro" id="IPR027124">
    <property type="entry name" value="Swc5/CFDP1/2"/>
</dbReference>
<protein>
    <recommendedName>
        <fullName evidence="3">Craniofacial development protein 2-like</fullName>
    </recommendedName>
</protein>
<evidence type="ECO:0000313" key="1">
    <source>
        <dbReference type="EMBL" id="KAJ1702349.1"/>
    </source>
</evidence>
<dbReference type="Proteomes" id="UP001151287">
    <property type="component" value="Unassembled WGS sequence"/>
</dbReference>
<keyword evidence="2" id="KW-1185">Reference proteome</keyword>
<comment type="caution">
    <text evidence="1">The sequence shown here is derived from an EMBL/GenBank/DDBJ whole genome shotgun (WGS) entry which is preliminary data.</text>
</comment>
<dbReference type="AlphaFoldDB" id="A0A9Q0CZH5"/>
<reference evidence="1" key="1">
    <citation type="journal article" date="2022" name="Cell">
        <title>Repeat-based holocentromeres influence genome architecture and karyotype evolution.</title>
        <authorList>
            <person name="Hofstatter P.G."/>
            <person name="Thangavel G."/>
            <person name="Lux T."/>
            <person name="Neumann P."/>
            <person name="Vondrak T."/>
            <person name="Novak P."/>
            <person name="Zhang M."/>
            <person name="Costa L."/>
            <person name="Castellani M."/>
            <person name="Scott A."/>
            <person name="Toegelov H."/>
            <person name="Fuchs J."/>
            <person name="Mata-Sucre Y."/>
            <person name="Dias Y."/>
            <person name="Vanzela A.L.L."/>
            <person name="Huettel B."/>
            <person name="Almeida C.C.S."/>
            <person name="Simkova H."/>
            <person name="Souza G."/>
            <person name="Pedrosa-Harand A."/>
            <person name="Macas J."/>
            <person name="Mayer K.F.X."/>
            <person name="Houben A."/>
            <person name="Marques A."/>
        </authorList>
    </citation>
    <scope>NUCLEOTIDE SEQUENCE</scope>
    <source>
        <strain evidence="1">RhyBre1mFocal</strain>
    </source>
</reference>
<dbReference type="PANTHER" id="PTHR23227">
    <property type="entry name" value="BUCENTAUR RELATED"/>
    <property type="match status" value="1"/>
</dbReference>
<name>A0A9Q0CZH5_9POAL</name>
<dbReference type="EMBL" id="JAMQYH010000001">
    <property type="protein sequence ID" value="KAJ1702349.1"/>
    <property type="molecule type" value="Genomic_DNA"/>
</dbReference>
<accession>A0A9Q0CZH5</accession>
<evidence type="ECO:0008006" key="3">
    <source>
        <dbReference type="Google" id="ProtNLM"/>
    </source>
</evidence>